<keyword evidence="2" id="KW-1185">Reference proteome</keyword>
<name>A0AAV3YLY2_9GAST</name>
<gene>
    <name evidence="1" type="ORF">PoB_000985800</name>
</gene>
<proteinExistence type="predicted"/>
<evidence type="ECO:0000313" key="1">
    <source>
        <dbReference type="EMBL" id="GFN83352.1"/>
    </source>
</evidence>
<organism evidence="1 2">
    <name type="scientific">Plakobranchus ocellatus</name>
    <dbReference type="NCBI Taxonomy" id="259542"/>
    <lineage>
        <taxon>Eukaryota</taxon>
        <taxon>Metazoa</taxon>
        <taxon>Spiralia</taxon>
        <taxon>Lophotrochozoa</taxon>
        <taxon>Mollusca</taxon>
        <taxon>Gastropoda</taxon>
        <taxon>Heterobranchia</taxon>
        <taxon>Euthyneura</taxon>
        <taxon>Panpulmonata</taxon>
        <taxon>Sacoglossa</taxon>
        <taxon>Placobranchoidea</taxon>
        <taxon>Plakobranchidae</taxon>
        <taxon>Plakobranchus</taxon>
    </lineage>
</organism>
<sequence>MVVYKGTVYHHLTRVISVATSGVYTFSESTNQAVFGLPTTGPAANTTIPDLGVIYTTYDHTDNFARVRADMCGVEVGIR</sequence>
<accession>A0AAV3YLY2</accession>
<dbReference type="Proteomes" id="UP000735302">
    <property type="component" value="Unassembled WGS sequence"/>
</dbReference>
<dbReference type="EMBL" id="BLXT01001165">
    <property type="protein sequence ID" value="GFN83352.1"/>
    <property type="molecule type" value="Genomic_DNA"/>
</dbReference>
<evidence type="ECO:0000313" key="2">
    <source>
        <dbReference type="Proteomes" id="UP000735302"/>
    </source>
</evidence>
<protein>
    <submittedName>
        <fullName evidence="1">Uncharacterized protein</fullName>
    </submittedName>
</protein>
<comment type="caution">
    <text evidence="1">The sequence shown here is derived from an EMBL/GenBank/DDBJ whole genome shotgun (WGS) entry which is preliminary data.</text>
</comment>
<dbReference type="AlphaFoldDB" id="A0AAV3YLY2"/>
<reference evidence="1 2" key="1">
    <citation type="journal article" date="2021" name="Elife">
        <title>Chloroplast acquisition without the gene transfer in kleptoplastic sea slugs, Plakobranchus ocellatus.</title>
        <authorList>
            <person name="Maeda T."/>
            <person name="Takahashi S."/>
            <person name="Yoshida T."/>
            <person name="Shimamura S."/>
            <person name="Takaki Y."/>
            <person name="Nagai Y."/>
            <person name="Toyoda A."/>
            <person name="Suzuki Y."/>
            <person name="Arimoto A."/>
            <person name="Ishii H."/>
            <person name="Satoh N."/>
            <person name="Nishiyama T."/>
            <person name="Hasebe M."/>
            <person name="Maruyama T."/>
            <person name="Minagawa J."/>
            <person name="Obokata J."/>
            <person name="Shigenobu S."/>
        </authorList>
    </citation>
    <scope>NUCLEOTIDE SEQUENCE [LARGE SCALE GENOMIC DNA]</scope>
</reference>